<evidence type="ECO:0000259" key="2">
    <source>
        <dbReference type="Pfam" id="PF09557"/>
    </source>
</evidence>
<dbReference type="InterPro" id="IPR019060">
    <property type="entry name" value="DUF2382"/>
</dbReference>
<dbReference type="Proteomes" id="UP000236379">
    <property type="component" value="Unassembled WGS sequence"/>
</dbReference>
<dbReference type="Pfam" id="PF09557">
    <property type="entry name" value="DUF2382"/>
    <property type="match status" value="1"/>
</dbReference>
<reference evidence="3 4" key="1">
    <citation type="submission" date="2018-01" db="EMBL/GenBank/DDBJ databases">
        <title>Deinococcus koreensis sp. nov., a radiation-resistant bacterium isolated from river water.</title>
        <authorList>
            <person name="Choi A."/>
        </authorList>
    </citation>
    <scope>NUCLEOTIDE SEQUENCE [LARGE SCALE GENOMIC DNA]</scope>
    <source>
        <strain evidence="3 4">SJW1-2</strain>
    </source>
</reference>
<feature type="domain" description="DUF2382" evidence="2">
    <location>
        <begin position="149"/>
        <end position="261"/>
    </location>
</feature>
<dbReference type="NCBIfam" id="TIGR02271">
    <property type="entry name" value="YsnF/AvaK domain"/>
    <property type="match status" value="1"/>
</dbReference>
<evidence type="ECO:0000313" key="3">
    <source>
        <dbReference type="EMBL" id="PNY79520.1"/>
    </source>
</evidence>
<dbReference type="InterPro" id="IPR027275">
    <property type="entry name" value="PRC-brl_dom"/>
</dbReference>
<dbReference type="AlphaFoldDB" id="A0A2K3USN7"/>
<dbReference type="PANTHER" id="PTHR38463">
    <property type="entry name" value="STRESS RESPONSE PROTEIN YSNF"/>
    <property type="match status" value="1"/>
</dbReference>
<accession>A0A2K3USN7</accession>
<dbReference type="EMBL" id="PPPD01000003">
    <property type="protein sequence ID" value="PNY79520.1"/>
    <property type="molecule type" value="Genomic_DNA"/>
</dbReference>
<sequence length="308" mass="33607">MTKMTPLSDLVRDRNYDLSGTHEAVIGQAVYGSGGEKIGTVRELLAEDGGKIRYIVVEVGSWFTSREVVVPVGMARMEDDGVYLDSLTKDQVKGMTAYEPGMDYNDEAQVSDIRTLTGDAYVAPAAASATPRAADHYSDEKMFTTPQRLQLLEERLLVNKEKYVAGSVEVGKRVETRTENVNVDVSHEEVVIERRAVSEPRPVEGNVTLGAATETIRVDLEAERATAQKQAYVTEEVEIGKRTETQQQTISDTVGREVLDVTRTGEVAVSGEVNGQMAAGQDGRNALERGVDAVKDAADPLDGKIDRR</sequence>
<dbReference type="RefSeq" id="WP_103314034.1">
    <property type="nucleotide sequence ID" value="NZ_PPPD01000003.1"/>
</dbReference>
<dbReference type="GO" id="GO:0030077">
    <property type="term" value="C:plasma membrane light-harvesting complex"/>
    <property type="evidence" value="ECO:0007669"/>
    <property type="project" value="InterPro"/>
</dbReference>
<feature type="domain" description="PRC-barrel" evidence="1">
    <location>
        <begin position="25"/>
        <end position="90"/>
    </location>
</feature>
<dbReference type="OrthoDB" id="9793882at2"/>
<dbReference type="InterPro" id="IPR011033">
    <property type="entry name" value="PRC_barrel-like_sf"/>
</dbReference>
<dbReference type="InterPro" id="IPR014747">
    <property type="entry name" value="Bac_photo_RC_H_C"/>
</dbReference>
<dbReference type="SUPFAM" id="SSF50346">
    <property type="entry name" value="PRC-barrel domain"/>
    <property type="match status" value="1"/>
</dbReference>
<protein>
    <recommendedName>
        <fullName evidence="5">Photosystem reaction center subunit H</fullName>
    </recommendedName>
</protein>
<dbReference type="PANTHER" id="PTHR38463:SF1">
    <property type="entry name" value="STRESS RESPONSE PROTEIN YSNF"/>
    <property type="match status" value="1"/>
</dbReference>
<evidence type="ECO:0008006" key="5">
    <source>
        <dbReference type="Google" id="ProtNLM"/>
    </source>
</evidence>
<dbReference type="InterPro" id="IPR052967">
    <property type="entry name" value="Stress_Response_Assoc"/>
</dbReference>
<evidence type="ECO:0000313" key="4">
    <source>
        <dbReference type="Proteomes" id="UP000236379"/>
    </source>
</evidence>
<dbReference type="Pfam" id="PF05239">
    <property type="entry name" value="PRC"/>
    <property type="match status" value="1"/>
</dbReference>
<comment type="caution">
    <text evidence="3">The sequence shown here is derived from an EMBL/GenBank/DDBJ whole genome shotgun (WGS) entry which is preliminary data.</text>
</comment>
<gene>
    <name evidence="3" type="ORF">CVO96_19020</name>
</gene>
<keyword evidence="4" id="KW-1185">Reference proteome</keyword>
<name>A0A2K3USN7_9DEIO</name>
<evidence type="ECO:0000259" key="1">
    <source>
        <dbReference type="Pfam" id="PF05239"/>
    </source>
</evidence>
<dbReference type="Gene3D" id="3.90.50.10">
    <property type="entry name" value="Photosynthetic Reaction Center, subunit H, domain 2"/>
    <property type="match status" value="1"/>
</dbReference>
<organism evidence="3 4">
    <name type="scientific">Deinococcus koreensis</name>
    <dbReference type="NCBI Taxonomy" id="2054903"/>
    <lineage>
        <taxon>Bacteria</taxon>
        <taxon>Thermotogati</taxon>
        <taxon>Deinococcota</taxon>
        <taxon>Deinococci</taxon>
        <taxon>Deinococcales</taxon>
        <taxon>Deinococcaceae</taxon>
        <taxon>Deinococcus</taxon>
    </lineage>
</organism>
<dbReference type="GO" id="GO:0019684">
    <property type="term" value="P:photosynthesis, light reaction"/>
    <property type="evidence" value="ECO:0007669"/>
    <property type="project" value="InterPro"/>
</dbReference>
<proteinExistence type="predicted"/>